<evidence type="ECO:0000313" key="1">
    <source>
        <dbReference type="EMBL" id="RTJ78030.1"/>
    </source>
</evidence>
<protein>
    <submittedName>
        <fullName evidence="1">Uncharacterized protein</fullName>
    </submittedName>
</protein>
<name>A0A431EAH9_CAMJU</name>
<dbReference type="AlphaFoldDB" id="A0A431EAH9"/>
<organism evidence="1 2">
    <name type="scientific">Campylobacter jejuni</name>
    <dbReference type="NCBI Taxonomy" id="197"/>
    <lineage>
        <taxon>Bacteria</taxon>
        <taxon>Pseudomonadati</taxon>
        <taxon>Campylobacterota</taxon>
        <taxon>Epsilonproteobacteria</taxon>
        <taxon>Campylobacterales</taxon>
        <taxon>Campylobacteraceae</taxon>
        <taxon>Campylobacter</taxon>
    </lineage>
</organism>
<dbReference type="EMBL" id="PRBV01000021">
    <property type="protein sequence ID" value="RTJ78030.1"/>
    <property type="molecule type" value="Genomic_DNA"/>
</dbReference>
<gene>
    <name evidence="1" type="ORF">C3H57_09490</name>
</gene>
<dbReference type="Proteomes" id="UP000288507">
    <property type="component" value="Unassembled WGS sequence"/>
</dbReference>
<accession>A0A431EAH9</accession>
<sequence length="176" mass="20365">MDYPIRLVSINNKTVKASHSTLGGILTFLYNNEKIPELEKVSQNHQRLKAKNILTWYGDYLDSLVFTIPEYSLTFTLNRLHTAGRYQVIVTYPVVKIDGERYDIDKGKSSLGELTLDSVSTYMVRDYLDLLKSNGVKVYTHSELDNKMKYNLHYRSNQGFYANENLRKILKLVSKS</sequence>
<dbReference type="RefSeq" id="WP_126232524.1">
    <property type="nucleotide sequence ID" value="NZ_PRBV01000021.1"/>
</dbReference>
<reference evidence="1 2" key="1">
    <citation type="journal article" date="2019" name="Appl. Environ. Microbiol.">
        <title>Population genetics and characterization of Campylobacter jejuni isolates in western jackdaws and game birds in Finland.</title>
        <authorList>
            <person name="Kovanen S."/>
            <person name="Rossi M."/>
            <person name="Pohja-Mykra M."/>
            <person name="Nieminen T."/>
            <person name="Raunio-Saarnisto M."/>
            <person name="Sauvala M."/>
            <person name="Fredriksson-Ahomaa M."/>
            <person name="Hanninen M.L."/>
            <person name="Kivisto R."/>
        </authorList>
    </citation>
    <scope>NUCLEOTIDE SEQUENCE [LARGE SCALE GENOMIC DNA]</scope>
    <source>
        <strain evidence="1 2">CB313</strain>
    </source>
</reference>
<comment type="caution">
    <text evidence="1">The sequence shown here is derived from an EMBL/GenBank/DDBJ whole genome shotgun (WGS) entry which is preliminary data.</text>
</comment>
<proteinExistence type="predicted"/>
<evidence type="ECO:0000313" key="2">
    <source>
        <dbReference type="Proteomes" id="UP000288507"/>
    </source>
</evidence>